<dbReference type="SUPFAM" id="SSF49785">
    <property type="entry name" value="Galactose-binding domain-like"/>
    <property type="match status" value="1"/>
</dbReference>
<keyword evidence="2" id="KW-1185">Reference proteome</keyword>
<dbReference type="RefSeq" id="WP_206290815.1">
    <property type="nucleotide sequence ID" value="NZ_CP063458.1"/>
</dbReference>
<evidence type="ECO:0000313" key="1">
    <source>
        <dbReference type="EMBL" id="QOV87900.1"/>
    </source>
</evidence>
<dbReference type="EMBL" id="CP063458">
    <property type="protein sequence ID" value="QOV87900.1"/>
    <property type="molecule type" value="Genomic_DNA"/>
</dbReference>
<dbReference type="KEGG" id="hbs:IPV69_16625"/>
<dbReference type="Proteomes" id="UP000593765">
    <property type="component" value="Chromosome"/>
</dbReference>
<evidence type="ECO:0000313" key="2">
    <source>
        <dbReference type="Proteomes" id="UP000593765"/>
    </source>
</evidence>
<proteinExistence type="predicted"/>
<protein>
    <recommendedName>
        <fullName evidence="3">CBM6 domain-containing protein</fullName>
    </recommendedName>
</protein>
<evidence type="ECO:0008006" key="3">
    <source>
        <dbReference type="Google" id="ProtNLM"/>
    </source>
</evidence>
<sequence length="239" mass="25707">MVRLAFLFLVILGALAALVSLFVGMGLYQAAKLQDASVAASAPVTTLPSSQPSATAQSIEQRPIVQAAPASLPVRPIADPAARQAAVAVPPDRPVVLSVKDAVLIGDDLRLDPVALKTVIDWTNRRDGVEWTAQVPASGLYDVEITYSCDRTDGGGVFTIRAGPGGLSASVRPTGSWDDYQSQYAGKLYLPQGPTQLFMRPVYMLPGGRLMNLRAVTLKFVKQIDEPEFRPPFSRRRGF</sequence>
<dbReference type="InterPro" id="IPR008979">
    <property type="entry name" value="Galactose-bd-like_sf"/>
</dbReference>
<reference evidence="1 2" key="1">
    <citation type="submission" date="2020-10" db="EMBL/GenBank/DDBJ databases">
        <title>Wide distribution of Phycisphaera-like planctomycetes from WD2101 soil group in peatlands and genome analysis of the first cultivated representative.</title>
        <authorList>
            <person name="Dedysh S.N."/>
            <person name="Beletsky A.V."/>
            <person name="Ivanova A."/>
            <person name="Kulichevskaya I.S."/>
            <person name="Suzina N.E."/>
            <person name="Philippov D.A."/>
            <person name="Rakitin A.L."/>
            <person name="Mardanov A.V."/>
            <person name="Ravin N.V."/>
        </authorList>
    </citation>
    <scope>NUCLEOTIDE SEQUENCE [LARGE SCALE GENOMIC DNA]</scope>
    <source>
        <strain evidence="1 2">M1803</strain>
    </source>
</reference>
<accession>A0A7M2WTP2</accession>
<gene>
    <name evidence="1" type="ORF">IPV69_16625</name>
</gene>
<dbReference type="AlphaFoldDB" id="A0A7M2WTP2"/>
<organism evidence="1 2">
    <name type="scientific">Humisphaera borealis</name>
    <dbReference type="NCBI Taxonomy" id="2807512"/>
    <lineage>
        <taxon>Bacteria</taxon>
        <taxon>Pseudomonadati</taxon>
        <taxon>Planctomycetota</taxon>
        <taxon>Phycisphaerae</taxon>
        <taxon>Tepidisphaerales</taxon>
        <taxon>Tepidisphaeraceae</taxon>
        <taxon>Humisphaera</taxon>
    </lineage>
</organism>
<name>A0A7M2WTP2_9BACT</name>
<dbReference type="Gene3D" id="2.60.120.260">
    <property type="entry name" value="Galactose-binding domain-like"/>
    <property type="match status" value="1"/>
</dbReference>